<protein>
    <recommendedName>
        <fullName evidence="4">Secreted protein</fullName>
    </recommendedName>
</protein>
<feature type="chain" id="PRO_5006589297" description="Secreted protein" evidence="2">
    <location>
        <begin position="23"/>
        <end position="71"/>
    </location>
</feature>
<organism evidence="3">
    <name type="scientific">Phakopsora pachyrhizi</name>
    <name type="common">Asian soybean rust disease fungus</name>
    <dbReference type="NCBI Taxonomy" id="170000"/>
    <lineage>
        <taxon>Eukaryota</taxon>
        <taxon>Fungi</taxon>
        <taxon>Dikarya</taxon>
        <taxon>Basidiomycota</taxon>
        <taxon>Pucciniomycotina</taxon>
        <taxon>Pucciniomycetes</taxon>
        <taxon>Pucciniales</taxon>
        <taxon>Phakopsoraceae</taxon>
        <taxon>Phakopsora</taxon>
    </lineage>
</organism>
<accession>A0A0S1MJ12</accession>
<sequence length="71" mass="7248">MISLKFLSLLFFLVSTSQLTSARPNIVAGDLSSLNTGSDLPTDSILSGVSGSSRKQGGGLPISIPSLGNLL</sequence>
<evidence type="ECO:0000256" key="2">
    <source>
        <dbReference type="SAM" id="SignalP"/>
    </source>
</evidence>
<proteinExistence type="evidence at transcript level"/>
<feature type="signal peptide" evidence="2">
    <location>
        <begin position="1"/>
        <end position="22"/>
    </location>
</feature>
<dbReference type="EMBL" id="KT246759">
    <property type="protein sequence ID" value="ALL40850.1"/>
    <property type="molecule type" value="mRNA"/>
</dbReference>
<name>A0A0S1MJ12_PHAPC</name>
<evidence type="ECO:0008006" key="4">
    <source>
        <dbReference type="Google" id="ProtNLM"/>
    </source>
</evidence>
<reference evidence="3" key="1">
    <citation type="submission" date="2015-07" db="EMBL/GenBank/DDBJ databases">
        <title>Elucidating the P. pachyrhizi secretome and potential effectors.</title>
        <authorList>
            <person name="de Carvalho M.C.C.G."/>
            <person name="Nascimento L.C."/>
            <person name="Darben L.M."/>
            <person name="Polizel-Podanosqui A.M."/>
            <person name="Lopes-Caitar V.S."/>
            <person name="Rocha C.S."/>
            <person name="Qi M."/>
            <person name="Carazolle M."/>
            <person name="Kuwahara M.K."/>
            <person name="Pereira G.A.G."/>
            <person name="Abdelnoor R.V."/>
            <person name="Whitham S.A."/>
            <person name="Marcelino-Guimaraes F.C."/>
        </authorList>
    </citation>
    <scope>NUCLEOTIDE SEQUENCE</scope>
</reference>
<feature type="region of interest" description="Disordered" evidence="1">
    <location>
        <begin position="45"/>
        <end position="71"/>
    </location>
</feature>
<feature type="compositionally biased region" description="Polar residues" evidence="1">
    <location>
        <begin position="45"/>
        <end position="55"/>
    </location>
</feature>
<evidence type="ECO:0000313" key="3">
    <source>
        <dbReference type="EMBL" id="ALL40850.1"/>
    </source>
</evidence>
<dbReference type="AlphaFoldDB" id="A0A0S1MJ12"/>
<evidence type="ECO:0000256" key="1">
    <source>
        <dbReference type="SAM" id="MobiDB-lite"/>
    </source>
</evidence>
<keyword evidence="2" id="KW-0732">Signal</keyword>